<dbReference type="PANTHER" id="PTHR10887:SF364">
    <property type="entry name" value="REGULATOR OF NONSENSE TRANSCRIPTS 1"/>
    <property type="match status" value="1"/>
</dbReference>
<sequence length="1176" mass="128714">MEDFDYANLSLPSGLTQNPTSQLDVNAADIFTQQQEFHYPDFTNLSQLEQPQSQRPQDGLPDAIAAGQVGGVGSADAIVPNGVPAAPGVPQPSEPGPQKAASGAAGGGGGGGATNGTAPAAVAEALIDEEEQEYDFNNLPEHACRYCGIHHPACVVRCNRTHKWFCNFKGTTTGSHIVHHIIRSKYKEVSLHSQSPLGETTLECYNCGCRNVCILGFIPAKTESVVVLLCREPCLSNNALKDQGGNWDTSQWQPLIEDKAFLPWLVKVPEEKETRRCRPVSAEQINRIEELWKTNPNAKLEDLDKPGVDNEPQPVSLKYKDVYEYHGTFTPLIQLEADYDRQIKESQTQTNISVRWDVALNRRRTAIFMFPKDEADVRLVVGDEIRIKYTYDGGQEWKQEGHVKTITPQEEVVLELRGAVNQSGPWERNITQHYGVEFVWKSVAFDRMKAALTRLATDETSVGGYLFHKLLGNDDIEEQTIRATLPRNFSAPGLAELNHSQIYAVRKALQSPLCLIQGPPGTGKTVTSATIVYHLCKQGQGQVLVCAPSNVAVDQLAERLHHTGLKVIRMYARSREDVQSSVEHLALHKQIRCVTEAGGGGHQKELLNLLELKDEVGELDNEDERKLKKLRGQLENELLTAADVICCTCIGAADARLSKFRFRQVLIDEATQAMETECLVPIVMGAKQVVLVGDHCQLGPVVLCKKSAKAGLSQSLFERLIYLGNRPIRLEIQYRMHPCLSEFPSQSFYDGSLQNGVTLSERIYEGLDFPWPNKEMPMFFYNSTGHEEISASGTSFLNRTEATHIEKLVTYFLKCGLKASQIGVITPYEGQRSYIAAVLQRPSSSISKELYKDIEVASVDAFQGREKDFVLLSCVRSNQNQGIGFLNDPRRLNVALTRARYGLVICGNAKVLAKETRKGQGTLWCNLLNHYKRYELVVEGPLSNLKPSSMTFPKATRTPSRYWADDRVGSLRPGEMSDYDRMRPGGPGFQPLGVPPVMPGALPQPAPAYGLPLPTMTPETYMQAPNRYFPDPMAAGRPGGRGGRQGGGTSRRAMRGMPQMPNAVGLGVGDPMAMVAGGGAMGVPPGVGVPGMGGMVGGGAAPMGMGMAMGGMGMPGPSQGMGVGVGLSGSQAPFTQNFSQQLHMGGMSQDFGQLDDALQYSQQMLQTQQFTQMSNQ</sequence>
<evidence type="ECO:0000259" key="15">
    <source>
        <dbReference type="PROSITE" id="PS51997"/>
    </source>
</evidence>
<dbReference type="PROSITE" id="PS51192">
    <property type="entry name" value="HELICASE_ATP_BIND_1"/>
    <property type="match status" value="1"/>
</dbReference>
<dbReference type="Pfam" id="PF18141">
    <property type="entry name" value="UPF1_1B_dom"/>
    <property type="match status" value="1"/>
</dbReference>
<evidence type="ECO:0000259" key="14">
    <source>
        <dbReference type="PROSITE" id="PS51192"/>
    </source>
</evidence>
<evidence type="ECO:0000256" key="12">
    <source>
        <dbReference type="PROSITE-ProRule" id="PRU01341"/>
    </source>
</evidence>
<dbReference type="SMART" id="SM00487">
    <property type="entry name" value="DEXDc"/>
    <property type="match status" value="1"/>
</dbReference>
<dbReference type="InterPro" id="IPR041677">
    <property type="entry name" value="DNA2/NAM7_AAA_11"/>
</dbReference>
<evidence type="ECO:0000256" key="8">
    <source>
        <dbReference type="ARBA" id="ARBA00022806"/>
    </source>
</evidence>
<dbReference type="InterPro" id="IPR047187">
    <property type="entry name" value="SF1_C_Upf1"/>
</dbReference>
<dbReference type="InterPro" id="IPR040812">
    <property type="entry name" value="UPF1_1B_dom"/>
</dbReference>
<feature type="region of interest" description="C3H" evidence="12">
    <location>
        <begin position="144"/>
        <end position="176"/>
    </location>
</feature>
<feature type="region of interest" description="Disordered" evidence="13">
    <location>
        <begin position="1"/>
        <end position="20"/>
    </location>
</feature>
<feature type="compositionally biased region" description="Polar residues" evidence="13">
    <location>
        <begin position="43"/>
        <end position="56"/>
    </location>
</feature>
<feature type="region of interest" description="CC/SHH/C" evidence="12">
    <location>
        <begin position="158"/>
        <end position="186"/>
    </location>
</feature>
<dbReference type="PhylomeDB" id="A0A0G4GN66"/>
<evidence type="ECO:0000313" key="16">
    <source>
        <dbReference type="EMBL" id="CEM31644.1"/>
    </source>
</evidence>
<evidence type="ECO:0000256" key="9">
    <source>
        <dbReference type="ARBA" id="ARBA00022833"/>
    </source>
</evidence>
<evidence type="ECO:0000256" key="2">
    <source>
        <dbReference type="ARBA" id="ARBA00007913"/>
    </source>
</evidence>
<gene>
    <name evidence="16" type="ORF">Vbra_22812</name>
</gene>
<feature type="domain" description="Upf1" evidence="15">
    <location>
        <begin position="136"/>
        <end position="295"/>
    </location>
</feature>
<comment type="subcellular location">
    <subcellularLocation>
        <location evidence="1">Cytoplasm</location>
    </subcellularLocation>
</comment>
<keyword evidence="4 12" id="KW-0479">Metal-binding</keyword>
<evidence type="ECO:0000256" key="7">
    <source>
        <dbReference type="ARBA" id="ARBA00022801"/>
    </source>
</evidence>
<dbReference type="InterPro" id="IPR045055">
    <property type="entry name" value="DNA2/NAM7-like"/>
</dbReference>
<keyword evidence="9 12" id="KW-0862">Zinc</keyword>
<dbReference type="GO" id="GO:0005524">
    <property type="term" value="F:ATP binding"/>
    <property type="evidence" value="ECO:0007669"/>
    <property type="project" value="UniProtKB-KW"/>
</dbReference>
<dbReference type="OMA" id="QYMQMNG"/>
<dbReference type="FunCoup" id="A0A0G4GN66">
    <property type="interactions" value="559"/>
</dbReference>
<dbReference type="PANTHER" id="PTHR10887">
    <property type="entry name" value="DNA2/NAM7 HELICASE FAMILY"/>
    <property type="match status" value="1"/>
</dbReference>
<feature type="compositionally biased region" description="Gly residues" evidence="13">
    <location>
        <begin position="104"/>
        <end position="114"/>
    </location>
</feature>
<evidence type="ECO:0000256" key="10">
    <source>
        <dbReference type="ARBA" id="ARBA00022840"/>
    </source>
</evidence>
<evidence type="ECO:0000256" key="13">
    <source>
        <dbReference type="SAM" id="MobiDB-lite"/>
    </source>
</evidence>
<dbReference type="CDD" id="cd21400">
    <property type="entry name" value="ZBD_UPF1-like"/>
    <property type="match status" value="1"/>
</dbReference>
<evidence type="ECO:0000256" key="1">
    <source>
        <dbReference type="ARBA" id="ARBA00004496"/>
    </source>
</evidence>
<evidence type="ECO:0000256" key="4">
    <source>
        <dbReference type="ARBA" id="ARBA00022723"/>
    </source>
</evidence>
<keyword evidence="6 12" id="KW-0863">Zinc-finger</keyword>
<keyword evidence="5" id="KW-0547">Nucleotide-binding</keyword>
<dbReference type="InterPro" id="IPR018999">
    <property type="entry name" value="UPF1_CH/ZBD"/>
</dbReference>
<dbReference type="GO" id="GO:0000184">
    <property type="term" value="P:nuclear-transcribed mRNA catabolic process, nonsense-mediated decay"/>
    <property type="evidence" value="ECO:0007669"/>
    <property type="project" value="InterPro"/>
</dbReference>
<keyword evidence="7" id="KW-0378">Hydrolase</keyword>
<dbReference type="SUPFAM" id="SSF52540">
    <property type="entry name" value="P-loop containing nucleoside triphosphate hydrolases"/>
    <property type="match status" value="1"/>
</dbReference>
<dbReference type="CDD" id="cd18039">
    <property type="entry name" value="DEXXQc_UPF1"/>
    <property type="match status" value="1"/>
</dbReference>
<dbReference type="Gene3D" id="6.10.140.1240">
    <property type="match status" value="1"/>
</dbReference>
<dbReference type="Pfam" id="PF13087">
    <property type="entry name" value="AAA_12"/>
    <property type="match status" value="1"/>
</dbReference>
<proteinExistence type="inferred from homology"/>
<evidence type="ECO:0000256" key="5">
    <source>
        <dbReference type="ARBA" id="ARBA00022741"/>
    </source>
</evidence>
<keyword evidence="8" id="KW-0347">Helicase</keyword>
<dbReference type="Gene3D" id="2.40.30.230">
    <property type="match status" value="1"/>
</dbReference>
<feature type="compositionally biased region" description="Polar residues" evidence="13">
    <location>
        <begin position="10"/>
        <end position="20"/>
    </location>
</feature>
<keyword evidence="3" id="KW-0963">Cytoplasm</keyword>
<dbReference type="GO" id="GO:0003723">
    <property type="term" value="F:RNA binding"/>
    <property type="evidence" value="ECO:0007669"/>
    <property type="project" value="InterPro"/>
</dbReference>
<feature type="region of interest" description="C4" evidence="12">
    <location>
        <begin position="204"/>
        <end position="234"/>
    </location>
</feature>
<feature type="compositionally biased region" description="Low complexity" evidence="13">
    <location>
        <begin position="77"/>
        <end position="86"/>
    </location>
</feature>
<keyword evidence="10" id="KW-0067">ATP-binding</keyword>
<feature type="domain" description="Helicase ATP-binding" evidence="14">
    <location>
        <begin position="505"/>
        <end position="641"/>
    </location>
</feature>
<evidence type="ECO:0000256" key="6">
    <source>
        <dbReference type="ARBA" id="ARBA00022771"/>
    </source>
</evidence>
<dbReference type="PROSITE" id="PS51997">
    <property type="entry name" value="UPF1_CH_RICH"/>
    <property type="match status" value="1"/>
</dbReference>
<feature type="region of interest" description="Disordered" evidence="13">
    <location>
        <begin position="1031"/>
        <end position="1057"/>
    </location>
</feature>
<dbReference type="GO" id="GO:0003678">
    <property type="term" value="F:DNA helicase activity"/>
    <property type="evidence" value="ECO:0007669"/>
    <property type="project" value="UniProtKB-EC"/>
</dbReference>
<feature type="compositionally biased region" description="Gly residues" evidence="13">
    <location>
        <begin position="1037"/>
        <end position="1049"/>
    </location>
</feature>
<dbReference type="Gene3D" id="3.40.50.300">
    <property type="entry name" value="P-loop containing nucleotide triphosphate hydrolases"/>
    <property type="match status" value="2"/>
</dbReference>
<feature type="region of interest" description="Disordered" evidence="13">
    <location>
        <begin position="41"/>
        <end position="117"/>
    </location>
</feature>
<dbReference type="InterPro" id="IPR027417">
    <property type="entry name" value="P-loop_NTPase"/>
</dbReference>
<dbReference type="InterPro" id="IPR014001">
    <property type="entry name" value="Helicase_ATP-bd"/>
</dbReference>
<dbReference type="InParanoid" id="A0A0G4GN66"/>
<reference evidence="16 17" key="1">
    <citation type="submission" date="2014-11" db="EMBL/GenBank/DDBJ databases">
        <authorList>
            <person name="Zhu J."/>
            <person name="Qi W."/>
            <person name="Song R."/>
        </authorList>
    </citation>
    <scope>NUCLEOTIDE SEQUENCE [LARGE SCALE GENOMIC DNA]</scope>
</reference>
<dbReference type="GO" id="GO:0003724">
    <property type="term" value="F:RNA helicase activity"/>
    <property type="evidence" value="ECO:0007669"/>
    <property type="project" value="InterPro"/>
</dbReference>
<dbReference type="CDD" id="cd21407">
    <property type="entry name" value="1B_UPF1-like"/>
    <property type="match status" value="1"/>
</dbReference>
<dbReference type="OrthoDB" id="6513042at2759"/>
<keyword evidence="17" id="KW-1185">Reference proteome</keyword>
<dbReference type="Pfam" id="PF13086">
    <property type="entry name" value="AAA_11"/>
    <property type="match status" value="1"/>
</dbReference>
<dbReference type="Proteomes" id="UP000041254">
    <property type="component" value="Unassembled WGS sequence"/>
</dbReference>
<dbReference type="EMBL" id="CDMY01000732">
    <property type="protein sequence ID" value="CEM31644.1"/>
    <property type="molecule type" value="Genomic_DNA"/>
</dbReference>
<organism evidence="16 17">
    <name type="scientific">Vitrella brassicaformis (strain CCMP3155)</name>
    <dbReference type="NCBI Taxonomy" id="1169540"/>
    <lineage>
        <taxon>Eukaryota</taxon>
        <taxon>Sar</taxon>
        <taxon>Alveolata</taxon>
        <taxon>Colpodellida</taxon>
        <taxon>Vitrellaceae</taxon>
        <taxon>Vitrella</taxon>
    </lineage>
</organism>
<dbReference type="STRING" id="1169540.A0A0G4GN66"/>
<accession>A0A0G4GN66</accession>
<dbReference type="CDD" id="cd18808">
    <property type="entry name" value="SF1_C_Upf1"/>
    <property type="match status" value="1"/>
</dbReference>
<dbReference type="Pfam" id="PF09416">
    <property type="entry name" value="UPF1_Zn_bind"/>
    <property type="match status" value="1"/>
</dbReference>
<dbReference type="FunFam" id="3.40.50.300:FF:000097">
    <property type="entry name" value="Regulator of nonsense transcripts 1"/>
    <property type="match status" value="1"/>
</dbReference>
<evidence type="ECO:0000256" key="3">
    <source>
        <dbReference type="ARBA" id="ARBA00022490"/>
    </source>
</evidence>
<dbReference type="InterPro" id="IPR041679">
    <property type="entry name" value="DNA2/NAM7-like_C"/>
</dbReference>
<name>A0A0G4GN66_VITBC</name>
<evidence type="ECO:0000256" key="11">
    <source>
        <dbReference type="ARBA" id="ARBA00048432"/>
    </source>
</evidence>
<comment type="similarity">
    <text evidence="2">Belongs to the DNA2/NAM7 helicase family.</text>
</comment>
<dbReference type="AlphaFoldDB" id="A0A0G4GN66"/>
<dbReference type="GO" id="GO:0008270">
    <property type="term" value="F:zinc ion binding"/>
    <property type="evidence" value="ECO:0007669"/>
    <property type="project" value="UniProtKB-UniRule"/>
</dbReference>
<dbReference type="GO" id="GO:0016787">
    <property type="term" value="F:hydrolase activity"/>
    <property type="evidence" value="ECO:0007669"/>
    <property type="project" value="UniProtKB-KW"/>
</dbReference>
<comment type="catalytic activity">
    <reaction evidence="11">
        <text>ATP + H2O = ADP + phosphate + H(+)</text>
        <dbReference type="Rhea" id="RHEA:13065"/>
        <dbReference type="ChEBI" id="CHEBI:15377"/>
        <dbReference type="ChEBI" id="CHEBI:15378"/>
        <dbReference type="ChEBI" id="CHEBI:30616"/>
        <dbReference type="ChEBI" id="CHEBI:43474"/>
        <dbReference type="ChEBI" id="CHEBI:456216"/>
        <dbReference type="EC" id="3.6.4.12"/>
    </reaction>
    <physiologicalReaction direction="left-to-right" evidence="11">
        <dbReference type="Rhea" id="RHEA:13066"/>
    </physiologicalReaction>
</comment>
<protein>
    <submittedName>
        <fullName evidence="16">Uncharacterized protein</fullName>
    </submittedName>
</protein>
<dbReference type="GO" id="GO:0005737">
    <property type="term" value="C:cytoplasm"/>
    <property type="evidence" value="ECO:0007669"/>
    <property type="project" value="UniProtKB-SubCell"/>
</dbReference>
<evidence type="ECO:0000313" key="17">
    <source>
        <dbReference type="Proteomes" id="UP000041254"/>
    </source>
</evidence>
<dbReference type="VEuPathDB" id="CryptoDB:Vbra_22812"/>